<reference evidence="1" key="1">
    <citation type="submission" date="2022-08" db="EMBL/GenBank/DDBJ databases">
        <title>Genome Sequence of Lecanicillium fungicola.</title>
        <authorList>
            <person name="Buettner E."/>
        </authorList>
    </citation>
    <scope>NUCLEOTIDE SEQUENCE</scope>
    <source>
        <strain evidence="1">Babe33</strain>
    </source>
</reference>
<comment type="caution">
    <text evidence="1">The sequence shown here is derived from an EMBL/GenBank/DDBJ whole genome shotgun (WGS) entry which is preliminary data.</text>
</comment>
<dbReference type="Proteomes" id="UP001143910">
    <property type="component" value="Unassembled WGS sequence"/>
</dbReference>
<evidence type="ECO:0000313" key="1">
    <source>
        <dbReference type="EMBL" id="KAJ2954994.1"/>
    </source>
</evidence>
<accession>A0ACC1MA92</accession>
<organism evidence="1 2">
    <name type="scientific">Zarea fungicola</name>
    <dbReference type="NCBI Taxonomy" id="93591"/>
    <lineage>
        <taxon>Eukaryota</taxon>
        <taxon>Fungi</taxon>
        <taxon>Dikarya</taxon>
        <taxon>Ascomycota</taxon>
        <taxon>Pezizomycotina</taxon>
        <taxon>Sordariomycetes</taxon>
        <taxon>Hypocreomycetidae</taxon>
        <taxon>Hypocreales</taxon>
        <taxon>Cordycipitaceae</taxon>
        <taxon>Zarea</taxon>
    </lineage>
</organism>
<evidence type="ECO:0000313" key="2">
    <source>
        <dbReference type="Proteomes" id="UP001143910"/>
    </source>
</evidence>
<protein>
    <submittedName>
        <fullName evidence="1">Uncharacterized protein</fullName>
    </submittedName>
</protein>
<name>A0ACC1MA92_9HYPO</name>
<gene>
    <name evidence="1" type="ORF">NQ176_g11441</name>
</gene>
<sequence>MATRLIFHRQSSPTDSVWIFRGILFTLVLLVPLLFVGWSTAEQSRLPPVVINNYGDYLDVGSLLPRQETGDNAPLWVPAPPIDYDGSLPDLFFGPKFPSGIAGAFVIESVIAGYDVVKTSIVMFHANIVIGAIVAGLALALAPIAQGVSVAC</sequence>
<keyword evidence="2" id="KW-1185">Reference proteome</keyword>
<dbReference type="EMBL" id="JANJQO010003942">
    <property type="protein sequence ID" value="KAJ2954994.1"/>
    <property type="molecule type" value="Genomic_DNA"/>
</dbReference>
<proteinExistence type="predicted"/>